<accession>A0ABV6B5T8</accession>
<dbReference type="Proteomes" id="UP001589733">
    <property type="component" value="Unassembled WGS sequence"/>
</dbReference>
<protein>
    <submittedName>
        <fullName evidence="1">Uncharacterized protein</fullName>
    </submittedName>
</protein>
<keyword evidence="2" id="KW-1185">Reference proteome</keyword>
<organism evidence="1 2">
    <name type="scientific">Deinococcus oregonensis</name>
    <dbReference type="NCBI Taxonomy" id="1805970"/>
    <lineage>
        <taxon>Bacteria</taxon>
        <taxon>Thermotogati</taxon>
        <taxon>Deinococcota</taxon>
        <taxon>Deinococci</taxon>
        <taxon>Deinococcales</taxon>
        <taxon>Deinococcaceae</taxon>
        <taxon>Deinococcus</taxon>
    </lineage>
</organism>
<comment type="caution">
    <text evidence="1">The sequence shown here is derived from an EMBL/GenBank/DDBJ whole genome shotgun (WGS) entry which is preliminary data.</text>
</comment>
<proteinExistence type="predicted"/>
<evidence type="ECO:0000313" key="2">
    <source>
        <dbReference type="Proteomes" id="UP001589733"/>
    </source>
</evidence>
<dbReference type="RefSeq" id="WP_380016764.1">
    <property type="nucleotide sequence ID" value="NZ_JBHLYR010000081.1"/>
</dbReference>
<dbReference type="EMBL" id="JBHLYR010000081">
    <property type="protein sequence ID" value="MFB9995130.1"/>
    <property type="molecule type" value="Genomic_DNA"/>
</dbReference>
<name>A0ABV6B5T8_9DEIO</name>
<sequence>MDEWRSWLLEPDRVLLERYEAGGLLMVWTEETNTYNKRLQWRIEAWAGPTVLVSSDPVKPTPAPDVVRSCAHQMLVRLGTYYRNNPA</sequence>
<reference evidence="1 2" key="1">
    <citation type="submission" date="2024-09" db="EMBL/GenBank/DDBJ databases">
        <authorList>
            <person name="Sun Q."/>
            <person name="Mori K."/>
        </authorList>
    </citation>
    <scope>NUCLEOTIDE SEQUENCE [LARGE SCALE GENOMIC DNA]</scope>
    <source>
        <strain evidence="1 2">JCM 13503</strain>
    </source>
</reference>
<evidence type="ECO:0000313" key="1">
    <source>
        <dbReference type="EMBL" id="MFB9995130.1"/>
    </source>
</evidence>
<gene>
    <name evidence="1" type="ORF">ACFFLM_24575</name>
</gene>